<protein>
    <recommendedName>
        <fullName evidence="4">C2 DOCK-type domain-containing protein</fullName>
    </recommendedName>
</protein>
<feature type="compositionally biased region" description="Low complexity" evidence="3">
    <location>
        <begin position="2795"/>
        <end position="2812"/>
    </location>
</feature>
<dbReference type="Pfam" id="PF14429">
    <property type="entry name" value="DOCK-C2"/>
    <property type="match status" value="1"/>
</dbReference>
<feature type="region of interest" description="Disordered" evidence="3">
    <location>
        <begin position="2793"/>
        <end position="2824"/>
    </location>
</feature>
<feature type="compositionally biased region" description="Low complexity" evidence="3">
    <location>
        <begin position="1934"/>
        <end position="1948"/>
    </location>
</feature>
<proteinExistence type="inferred from homology"/>
<evidence type="ECO:0000313" key="6">
    <source>
        <dbReference type="Proteomes" id="UP000315496"/>
    </source>
</evidence>
<dbReference type="VEuPathDB" id="GiardiaDB:GMRT_14228"/>
<comment type="caution">
    <text evidence="5">The sequence shown here is derived from an EMBL/GenBank/DDBJ whole genome shotgun (WGS) entry which is preliminary data.</text>
</comment>
<dbReference type="InterPro" id="IPR016024">
    <property type="entry name" value="ARM-type_fold"/>
</dbReference>
<feature type="region of interest" description="Disordered" evidence="3">
    <location>
        <begin position="56"/>
        <end position="84"/>
    </location>
</feature>
<evidence type="ECO:0000256" key="3">
    <source>
        <dbReference type="SAM" id="MobiDB-lite"/>
    </source>
</evidence>
<evidence type="ECO:0000313" key="5">
    <source>
        <dbReference type="EMBL" id="TNJ30233.1"/>
    </source>
</evidence>
<dbReference type="PROSITE" id="PS51650">
    <property type="entry name" value="C2_DOCK"/>
    <property type="match status" value="1"/>
</dbReference>
<feature type="compositionally biased region" description="Polar residues" evidence="3">
    <location>
        <begin position="1872"/>
        <end position="1884"/>
    </location>
</feature>
<dbReference type="InterPro" id="IPR035892">
    <property type="entry name" value="C2_domain_sf"/>
</dbReference>
<dbReference type="Proteomes" id="UP000315496">
    <property type="component" value="Chromosome 1"/>
</dbReference>
<evidence type="ECO:0000259" key="4">
    <source>
        <dbReference type="PROSITE" id="PS51650"/>
    </source>
</evidence>
<feature type="region of interest" description="Disordered" evidence="3">
    <location>
        <begin position="2844"/>
        <end position="2864"/>
    </location>
</feature>
<dbReference type="PANTHER" id="PTHR23317">
    <property type="entry name" value="DEDICATOR OF CYTOKINESIS DOCK"/>
    <property type="match status" value="1"/>
</dbReference>
<name>A0A4Z1T805_GIAMU</name>
<feature type="compositionally biased region" description="Basic and acidic residues" evidence="3">
    <location>
        <begin position="462"/>
        <end position="479"/>
    </location>
</feature>
<feature type="domain" description="C2 DOCK-type" evidence="4">
    <location>
        <begin position="874"/>
        <end position="1098"/>
    </location>
</feature>
<dbReference type="GO" id="GO:0007264">
    <property type="term" value="P:small GTPase-mediated signal transduction"/>
    <property type="evidence" value="ECO:0007669"/>
    <property type="project" value="InterPro"/>
</dbReference>
<dbReference type="PANTHER" id="PTHR23317:SF76">
    <property type="entry name" value="LD20667P"/>
    <property type="match status" value="1"/>
</dbReference>
<keyword evidence="6" id="KW-1185">Reference proteome</keyword>
<dbReference type="OrthoDB" id="10253297at2759"/>
<dbReference type="EMBL" id="VDLU01000001">
    <property type="protein sequence ID" value="TNJ30233.1"/>
    <property type="molecule type" value="Genomic_DNA"/>
</dbReference>
<evidence type="ECO:0000256" key="1">
    <source>
        <dbReference type="ARBA" id="ARBA00022553"/>
    </source>
</evidence>
<gene>
    <name evidence="5" type="ORF">GMRT_14228</name>
</gene>
<organism evidence="5 6">
    <name type="scientific">Giardia muris</name>
    <dbReference type="NCBI Taxonomy" id="5742"/>
    <lineage>
        <taxon>Eukaryota</taxon>
        <taxon>Metamonada</taxon>
        <taxon>Diplomonadida</taxon>
        <taxon>Hexamitidae</taxon>
        <taxon>Giardiinae</taxon>
        <taxon>Giardia</taxon>
    </lineage>
</organism>
<dbReference type="Gene3D" id="2.60.40.150">
    <property type="entry name" value="C2 domain"/>
    <property type="match status" value="1"/>
</dbReference>
<dbReference type="InterPro" id="IPR027007">
    <property type="entry name" value="C2_DOCK-type_domain"/>
</dbReference>
<dbReference type="SUPFAM" id="SSF48371">
    <property type="entry name" value="ARM repeat"/>
    <property type="match status" value="1"/>
</dbReference>
<evidence type="ECO:0000256" key="2">
    <source>
        <dbReference type="PROSITE-ProRule" id="PRU00983"/>
    </source>
</evidence>
<dbReference type="GO" id="GO:0005085">
    <property type="term" value="F:guanyl-nucleotide exchange factor activity"/>
    <property type="evidence" value="ECO:0007669"/>
    <property type="project" value="InterPro"/>
</dbReference>
<dbReference type="InterPro" id="IPR026791">
    <property type="entry name" value="DOCK"/>
</dbReference>
<keyword evidence="1" id="KW-0597">Phosphoprotein</keyword>
<comment type="similarity">
    <text evidence="2">Belongs to the DOCK family.</text>
</comment>
<feature type="region of interest" description="Disordered" evidence="3">
    <location>
        <begin position="1804"/>
        <end position="1954"/>
    </location>
</feature>
<feature type="compositionally biased region" description="Polar residues" evidence="3">
    <location>
        <begin position="1892"/>
        <end position="1913"/>
    </location>
</feature>
<feature type="region of interest" description="Disordered" evidence="3">
    <location>
        <begin position="454"/>
        <end position="481"/>
    </location>
</feature>
<accession>A0A4Z1T805</accession>
<sequence>MNQRVPFDYDAFLRDAGEEYHRCLAEQQRPRLVPTPGPTQLEISILPGLNGINLETDLKHSPTEPDFSEPIKRSGQGPSQELPPHVRRIVSSFMTQPEYVEAELDDIRQVCKSALNAFDTHLRGVHDLTTHQEGSVAAALSAVQDLGYLRKRLAIDPSAILEGAYLGRIPLPCTPSSNIPPPRFIHPPILRVCMGLQRLTVGLQTRDLVEPFFGTAALYYKGGTDSLVQMSESVSFNFTPMSVYSLGSAVDSTPSTTRNGSGISLVTPIEMQRRISSSTRSIVWAADRSRLVEFSIPISAQLQISNIYLVIFLERSIGISGEDAHAFYDKVYDLEGRALADDKIYQAICGYGEKLSTLAGKIASHDIRTIASLFHHMQGHPDVADNYSFVRDIRHTNALATTRLFSLMEGYGNDIAIELTRYLNNVKQQMYSTGCLREPFAVSITPFGKLAINKRGSTRSNSDTRNRLASDSSIERPTEPDESYMNMVTRSSLSQTYQNPLRGTIRGLNLLMPARQHQSRGEDNKTNKVIPYSILQLEDYIIDAMQSYDSQASVTRLKGTEARGESLVNFKRTRLLTDLKRRCSKEQSHEFHALCERIIDYYQDSLARGDYTSTVIRQGKSQGELPECSQLFQQLSDIPQVLQDSQLQSHDQTDGIADLISQYMQSGTPIHPFAPTSHVISNFIRLSRGFSTAERISSILTGLCNDQTIGRRRALRYVNLHITLSTNTFASNDDVSLNIYAPGQLANTLTTNFTHDLSHDTELALLRFTMHLLLNDRREELQMMFKYNLISPELLSRSLTFAAMERQNLKVHHLYLAHRNPVTVLFHDHQFRYVNGMYLHDRLRGDMYHPANMSVRQLMGFSYSSTVAIKAQFQNQLFVYPQYLSIISTNQKYRSFFLKIELRVGDTCSSSEIRRAIYPKLHGYITSREKPFNLCHLTPAITGTRMAYLYDEIKIELPLNLPLDAHIFFTLYGITDSKKKRKDLQEIPSSLQSILSLDDQFYLPGELGYADGTHGNGGTGSDTGITVLGYSFIKLYEDAERIIPVLRGSIEGVPNPYAYNQTPFIQCPSECVMARFYSTLSKGYLKNESSRTIAAGFSAQVSCAFRYCSDIYSRFHVYNALAMGYSLAYYANQDESRIHNLLSFIDNLNHYTTTLIEFFRMQEKDELVHLRAFELEFLSHLYSLTSICAGTLGLIFNLVRNRSIPETYASTYLKQVIITFSHVPFNQVAQVRDLLKHCVSYDVYMSLKTACLTGAWTSWTVMANNVCNSARYFTTYNGLFAHTLLQQAHLDSQHLQLTNFYAELGGYGNYISFDFKQKADASEPVYQDSPLFILQSEKICEALWLKMLPISTLLLHYSTFNGEITSLINFITIFTQLLEEYYNDPNNHLRDMFPLIILYIERWSIYILGNATQYQDDSLRDLAESMAGLVNMILSDAGASLYLLEVSAKMLGTFITLTPQRTPLFSNIDVCATNSRVRTLITLFTHLMRNHNAVYYLSFADLGAEKISFSKSSPDPLAIVPDECIIPKLYLQVVQIALAYDVYLCRDRNCTHQACNHKRLHHMLFQGLWDILLSDLLRPKHSLTRLLSIPITHLIIQNSKNLLGAVPHDVTAIEESDNSLYEYAMERLVCIIFLYLMSTLCYESELYSDFLKSLTTTELSNILTIMSHVPTLFTESVMRKTVTVLSNTQYRVRGLRYFVTMLDSLYYTFQERITPAIPDPCVIDTPLPQTCYTGHNILLAPLFDKRVPPSALFSCVSEAISETYTCRINDLPSSNTSTIHNQPNRDSTAHIALSRAFENIFQTDRSTRTGDSLSALPLGDDGLTGTPVLQQHPESRRNSVRGTTPTAYQKPILRRGGLSRQNIAYTEDSPHSDVNTSESATTPDSGAVLNLGTRSSCRLPDTNQQRELSTRSITALEESTKPLVPPLNIPRPESSGPNSSQRSGSQQPLSGRRQYARGTLSNRASCSLGAVPLRTSIAISRNNTIYSKSHLDDRMLGDQPEERQAPSERFCESFAEFYAMHIYYVSLYHILSILEVLRTKEVDFRTHNNALLMLSAFIGQSYDVDCREHFNFVCYILSALIDYLPTLQGTLFENIDQRTHDDDSLSYLIDALVRQAESASPYIQNLAAVALTCLLKLEFDYHLTFPMIFVKLNKSLISNAMPKERRKAINDFIWKVYCLALGIVRRQQQQLPQDISSCRDDDQPSEMYNLKLHSGKLPCIAQKFYETIRTMCERVMVVVHSEFRIQAESTVKRNGTTYYEYDLYYELKFAQSNCYLGQAEVRLTSLQTLYETLTTSEGKIFNKSIPPQISDMFAARISLLIASLISEYLMVRIDAIDVLTHTSGLPKYYSMAKNVIPHLRRIIPDLTVQTDLDVWLTYTSKASKHMETNSLNMYSIIKGGQFFHLLKALWNAAEKFAAIGDYSLARHTATLLYQLSERYLPLCDLSNSDYTARKALDLLQRVVNEEMSDIHTAYPYKHYWVRINESARNVRAGDEYIYCLPKDTDIAKFRVSLTQFYSKNTNDINDKTIEMQKVEPYTINQAALRPLPYEVLSCLLMPDDTPKQTPLFPNDPGRIGEYVSFDTSFDEAARLGNTSSISQSTLLGRNFYYWDIIFNMYPAMLGQQKSLAPPQNFITTPTSQVFTRKIIESYDGGDEGELRTTGIRIEYYFVSHPFPFTTSRQPVIYSYSERHAPIEEITYMLQEQIEEARTIHLGVFNSFFAWLKGRTIKEVNSGLEDITRAFLSSLEDRGPSSRLSDSASAAPGLSNLLGDRESNIISIRLFQGADPPSDLAVLNSNRSSINGSSVSSSSENTDPPKTVVMDGTEPLDESTRQMSMRLECLENSTETPITSVDAPRQPPEPPIPSILEASEPRGPFLLPSDNDSGYFAADADPDDGEHAGQGISIPQQIEDIFQNTDAYDQIASIDRDIFHRIHHVDDTFDRSYTQSRPQSCRQSRILSIKPPVLEDSRTLQVDDQVERIDLYAMGSQNRFGTAAADALLEERAQQGEPVARVFASAQRLHAPDSPEYIAHWQGELRTTIGRFVTAIVDKLVVAGELAGSEYDELLAVMRASFVVTVWRCQRDARLDAATALARLGLGPEEAQAIVLRYS</sequence>
<reference evidence="5 6" key="1">
    <citation type="submission" date="2019-05" db="EMBL/GenBank/DDBJ databases">
        <title>The compact genome of Giardia muris reveals important steps in the evolution of intestinal protozoan parasites.</title>
        <authorList>
            <person name="Xu F."/>
            <person name="Jimenez-Gonzalez A."/>
            <person name="Einarsson E."/>
            <person name="Astvaldsson A."/>
            <person name="Peirasmaki D."/>
            <person name="Eckmann L."/>
            <person name="Andersson J.O."/>
            <person name="Svard S.G."/>
            <person name="Jerlstrom-Hultqvist J."/>
        </authorList>
    </citation>
    <scope>NUCLEOTIDE SEQUENCE [LARGE SCALE GENOMIC DNA]</scope>
    <source>
        <strain evidence="5 6">Roberts-Thomson</strain>
    </source>
</reference>